<comment type="caution">
    <text evidence="1">The sequence shown here is derived from an EMBL/GenBank/DDBJ whole genome shotgun (WGS) entry which is preliminary data.</text>
</comment>
<dbReference type="EMBL" id="CAJVPM010012809">
    <property type="protein sequence ID" value="CAG8590716.1"/>
    <property type="molecule type" value="Genomic_DNA"/>
</dbReference>
<reference evidence="1" key="1">
    <citation type="submission" date="2021-06" db="EMBL/GenBank/DDBJ databases">
        <authorList>
            <person name="Kallberg Y."/>
            <person name="Tangrot J."/>
            <person name="Rosling A."/>
        </authorList>
    </citation>
    <scope>NUCLEOTIDE SEQUENCE</scope>
    <source>
        <strain evidence="1">AU212A</strain>
    </source>
</reference>
<gene>
    <name evidence="1" type="ORF">SCALOS_LOCUS6566</name>
</gene>
<sequence>MSNENIFNDLEFNNLELYFNSNDSLEFCFDNNDNRDFFDEILDNNGQLIINNEEDDSLSDCEVNDLTDEKEAINRVCTKFLTPAVLKLQYYQMNQYVHYHAHQTNLKVELQQKENICETNILNSMFSKDLYDEMLIELAKLLHNTSHSNVKELWIVSLIEQNERFDSKYAISIQNWQRFSIFKHEVRVDFSYIDSISLNLVIETGYAEELYRFHQQFIEEMRNQLAEKGTQKKVIKKTTNVQHNQRSSSSNMSTRPRARVMSRAKAMSRASSMPRASVVPRASTAPRANTTSYA</sequence>
<evidence type="ECO:0000313" key="2">
    <source>
        <dbReference type="Proteomes" id="UP000789860"/>
    </source>
</evidence>
<evidence type="ECO:0000313" key="1">
    <source>
        <dbReference type="EMBL" id="CAG8590716.1"/>
    </source>
</evidence>
<name>A0ACA9MHQ3_9GLOM</name>
<keyword evidence="2" id="KW-1185">Reference proteome</keyword>
<feature type="non-terminal residue" evidence="1">
    <location>
        <position position="294"/>
    </location>
</feature>
<proteinExistence type="predicted"/>
<organism evidence="1 2">
    <name type="scientific">Scutellospora calospora</name>
    <dbReference type="NCBI Taxonomy" id="85575"/>
    <lineage>
        <taxon>Eukaryota</taxon>
        <taxon>Fungi</taxon>
        <taxon>Fungi incertae sedis</taxon>
        <taxon>Mucoromycota</taxon>
        <taxon>Glomeromycotina</taxon>
        <taxon>Glomeromycetes</taxon>
        <taxon>Diversisporales</taxon>
        <taxon>Gigasporaceae</taxon>
        <taxon>Scutellospora</taxon>
    </lineage>
</organism>
<protein>
    <submittedName>
        <fullName evidence="1">8925_t:CDS:1</fullName>
    </submittedName>
</protein>
<dbReference type="Proteomes" id="UP000789860">
    <property type="component" value="Unassembled WGS sequence"/>
</dbReference>
<accession>A0ACA9MHQ3</accession>